<feature type="transmembrane region" description="Helical" evidence="1">
    <location>
        <begin position="623"/>
        <end position="644"/>
    </location>
</feature>
<dbReference type="Proteomes" id="UP000031189">
    <property type="component" value="Unassembled WGS sequence"/>
</dbReference>
<evidence type="ECO:0000259" key="3">
    <source>
        <dbReference type="Pfam" id="PF20990"/>
    </source>
</evidence>
<dbReference type="EMBL" id="JWHR01000080">
    <property type="protein sequence ID" value="KHS57285.1"/>
    <property type="molecule type" value="Genomic_DNA"/>
</dbReference>
<dbReference type="InterPro" id="IPR048389">
    <property type="entry name" value="YciQ-like_C"/>
</dbReference>
<keyword evidence="1" id="KW-0812">Transmembrane</keyword>
<evidence type="ECO:0000259" key="2">
    <source>
        <dbReference type="Pfam" id="PF09972"/>
    </source>
</evidence>
<evidence type="ECO:0008006" key="6">
    <source>
        <dbReference type="Google" id="ProtNLM"/>
    </source>
</evidence>
<sequence>MRRFKTSVLFLIFMLMFINLITFKAYAEQDDGYYIKNMDVNVDVNDKREYKITETIEVYFNEDRHGIIRNIPTSTRLEDYNIKDVSVEGAPYEIEDSFDMKIKIGDEDETISGDKTYKITYTIENYNEERPEGDYIYLNVLGNQWDTNIENFTSTITYPKEANLEKLNVTDGEYGSNDSINVKYKVENNKIYINSIKNIQPYKSVTVNAMLNEGAFKNAPVKQYPYTIRNQLININITDDKKYEIQRNFQIEMNKDYTGEESLTIDLLDMIKGENFYLLDMSVDDKNVSYNEEDGTITLDNKMNEYNFKVTYTIEPRLSDDIVFKIVSPHLDGKIENLKVDLNSPFAINDATVDFSEKGANLGTDRFNLDENDKNVVFTNKNTIYVGEDVKLNLQIDESLFVRPLPISANIVKFGLPLFLLIITFLFFRFKDKNPITPVVEFYPPRYMNSAEVGYAFNESISNSQVTSLLFYWASKGYIKIIMKEKDKFTIEKLKDIDSNHKYYEKKLFNSLFKYENDRRVTGEKLKTYFGEEVSKATQSVKEEFKGSNKLRDSSSQIRGFLLSIISAIPIISCMMVAREVDHGSVGGYVMFSIFILIIHLVFYLIFYMLLKKRHGLMKKNKKIASIVIVSFIYLIMIIFPFLFTDLDALIIIVSIIVSLIGNILSSCVPRRSDYGKELLGEIVGFRNFIEVAEKDRLEALIEEDPEYFYNTLPYAQVLGVTKIWADKFRDVSMEQPSYYDTYYPLNNYMALSMFVNDLNKVESTASQYIDTSSSSSLGGFGGGGFSGGGSGGGGGSSW</sequence>
<keyword evidence="5" id="KW-1185">Reference proteome</keyword>
<organism evidence="4 5">
    <name type="scientific">Terrisporobacter othiniensis</name>
    <dbReference type="NCBI Taxonomy" id="1577792"/>
    <lineage>
        <taxon>Bacteria</taxon>
        <taxon>Bacillati</taxon>
        <taxon>Bacillota</taxon>
        <taxon>Clostridia</taxon>
        <taxon>Peptostreptococcales</taxon>
        <taxon>Peptostreptococcaceae</taxon>
        <taxon>Terrisporobacter</taxon>
    </lineage>
</organism>
<feature type="domain" description="Predicted membrane protein YciQ-like C-terminal" evidence="3">
    <location>
        <begin position="443"/>
        <end position="729"/>
    </location>
</feature>
<name>A0A0B3WRV7_9FIRM</name>
<reference evidence="4 5" key="1">
    <citation type="submission" date="2014-12" db="EMBL/GenBank/DDBJ databases">
        <title>Draft genome sequence of Terrisporobacter sp. 08-306576, isolated from the blood culture of a bacteremia patient.</title>
        <authorList>
            <person name="Lund L.C."/>
            <person name="Sydenham T.V."/>
            <person name="Hogh S.V."/>
            <person name="Skov M.N."/>
            <person name="Kemp M."/>
            <person name="Justesen U.S."/>
        </authorList>
    </citation>
    <scope>NUCLEOTIDE SEQUENCE [LARGE SCALE GENOMIC DNA]</scope>
    <source>
        <strain evidence="4 5">08-306576</strain>
    </source>
</reference>
<evidence type="ECO:0000313" key="4">
    <source>
        <dbReference type="EMBL" id="KHS57285.1"/>
    </source>
</evidence>
<dbReference type="Pfam" id="PF09972">
    <property type="entry name" value="DUF2207"/>
    <property type="match status" value="1"/>
</dbReference>
<proteinExistence type="predicted"/>
<dbReference type="InterPro" id="IPR018702">
    <property type="entry name" value="DUF2207"/>
</dbReference>
<dbReference type="RefSeq" id="WP_039679606.1">
    <property type="nucleotide sequence ID" value="NZ_JWHR01000080.1"/>
</dbReference>
<accession>A0A0B3WRV7</accession>
<keyword evidence="1" id="KW-1133">Transmembrane helix</keyword>
<feature type="transmembrane region" description="Helical" evidence="1">
    <location>
        <begin position="411"/>
        <end position="428"/>
    </location>
</feature>
<evidence type="ECO:0000256" key="1">
    <source>
        <dbReference type="SAM" id="Phobius"/>
    </source>
</evidence>
<comment type="caution">
    <text evidence="4">The sequence shown here is derived from an EMBL/GenBank/DDBJ whole genome shotgun (WGS) entry which is preliminary data.</text>
</comment>
<dbReference type="Pfam" id="PF20990">
    <property type="entry name" value="DUF2207_C"/>
    <property type="match status" value="1"/>
</dbReference>
<feature type="domain" description="DUF2207" evidence="2">
    <location>
        <begin position="35"/>
        <end position="210"/>
    </location>
</feature>
<keyword evidence="1" id="KW-0472">Membrane</keyword>
<feature type="transmembrane region" description="Helical" evidence="1">
    <location>
        <begin position="560"/>
        <end position="578"/>
    </location>
</feature>
<dbReference type="STRING" id="1577792.QX51_09135"/>
<feature type="transmembrane region" description="Helical" evidence="1">
    <location>
        <begin position="650"/>
        <end position="669"/>
    </location>
</feature>
<gene>
    <name evidence="4" type="ORF">QX51_09135</name>
</gene>
<feature type="transmembrane region" description="Helical" evidence="1">
    <location>
        <begin position="590"/>
        <end position="611"/>
    </location>
</feature>
<dbReference type="AlphaFoldDB" id="A0A0B3WRV7"/>
<protein>
    <recommendedName>
        <fullName evidence="6">DUF2207 domain-containing protein</fullName>
    </recommendedName>
</protein>
<dbReference type="OrthoDB" id="9767603at2"/>
<evidence type="ECO:0000313" key="5">
    <source>
        <dbReference type="Proteomes" id="UP000031189"/>
    </source>
</evidence>